<reference evidence="4 6" key="2">
    <citation type="submission" date="2018-07" db="EMBL/GenBank/DDBJ databases">
        <title>Draft Genome Assemblies for Five Robust Yarrowia lipolytica Strains Exhibiting High Lipid Production and Pentose Sugar Utilization and Sugar Alcohol Secretion from Undetoxified Lignocellulosic Biomass Hydrolysates.</title>
        <authorList>
            <consortium name="DOE Joint Genome Institute"/>
            <person name="Walker C."/>
            <person name="Ryu S."/>
            <person name="Na H."/>
            <person name="Zane M."/>
            <person name="LaButti K."/>
            <person name="Lipzen A."/>
            <person name="Haridas S."/>
            <person name="Barry K."/>
            <person name="Grigoriev I.V."/>
            <person name="Quarterman J."/>
            <person name="Slininger P."/>
            <person name="Dien B."/>
            <person name="Trinh C.T."/>
        </authorList>
    </citation>
    <scope>NUCLEOTIDE SEQUENCE [LARGE SCALE GENOMIC DNA]</scope>
    <source>
        <strain evidence="4 6">YB392</strain>
    </source>
</reference>
<evidence type="ECO:0000313" key="6">
    <source>
        <dbReference type="Proteomes" id="UP000256601"/>
    </source>
</evidence>
<evidence type="ECO:0000313" key="3">
    <source>
        <dbReference type="EMBL" id="AOW05713.1"/>
    </source>
</evidence>
<dbReference type="RefSeq" id="XP_504197.2">
    <property type="nucleotide sequence ID" value="XM_504197.2"/>
</dbReference>
<dbReference type="GeneID" id="2911829"/>
<dbReference type="Proteomes" id="UP000182444">
    <property type="component" value="Chromosome 1E"/>
</dbReference>
<dbReference type="KEGG" id="yli:2911829"/>
<feature type="compositionally biased region" description="Basic and acidic residues" evidence="2">
    <location>
        <begin position="96"/>
        <end position="106"/>
    </location>
</feature>
<dbReference type="InterPro" id="IPR029026">
    <property type="entry name" value="tRNA_m1G_MTases_N"/>
</dbReference>
<feature type="region of interest" description="Disordered" evidence="2">
    <location>
        <begin position="96"/>
        <end position="123"/>
    </location>
</feature>
<dbReference type="Pfam" id="PF02598">
    <property type="entry name" value="Methyltrn_RNA_3"/>
    <property type="match status" value="1"/>
</dbReference>
<dbReference type="CDD" id="cd18086">
    <property type="entry name" value="HsC9orf114-like"/>
    <property type="match status" value="1"/>
</dbReference>
<gene>
    <name evidence="4" type="ORF">B0I71DRAFT_127729</name>
    <name evidence="3" type="ORF">YALI1_E24513g</name>
</gene>
<reference evidence="3 5" key="1">
    <citation type="journal article" date="2016" name="PLoS ONE">
        <title>Sequence Assembly of Yarrowia lipolytica Strain W29/CLIB89 Shows Transposable Element Diversity.</title>
        <authorList>
            <person name="Magnan C."/>
            <person name="Yu J."/>
            <person name="Chang I."/>
            <person name="Jahn E."/>
            <person name="Kanomata Y."/>
            <person name="Wu J."/>
            <person name="Zeller M."/>
            <person name="Oakes M."/>
            <person name="Baldi P."/>
            <person name="Sandmeyer S."/>
        </authorList>
    </citation>
    <scope>NUCLEOTIDE SEQUENCE [LARGE SCALE GENOMIC DNA]</scope>
    <source>
        <strain evidence="3">CLIB89</strain>
        <strain evidence="5">CLIB89(W29)</strain>
    </source>
</reference>
<keyword evidence="4" id="KW-0808">Transferase</keyword>
<accession>A0A1H6PQE8</accession>
<evidence type="ECO:0000313" key="4">
    <source>
        <dbReference type="EMBL" id="RDW28199.1"/>
    </source>
</evidence>
<dbReference type="InterPro" id="IPR003750">
    <property type="entry name" value="Put_MeTrfase-C9orf114-like"/>
</dbReference>
<name>A0A1H6PQE8_YARLL</name>
<dbReference type="VEuPathDB" id="FungiDB:YALI1_E24513g"/>
<dbReference type="GO" id="GO:0032259">
    <property type="term" value="P:methylation"/>
    <property type="evidence" value="ECO:0007669"/>
    <property type="project" value="UniProtKB-KW"/>
</dbReference>
<dbReference type="AlphaFoldDB" id="A0A1H6PQE8"/>
<dbReference type="EMBL" id="CP017557">
    <property type="protein sequence ID" value="AOW05713.1"/>
    <property type="molecule type" value="Genomic_DNA"/>
</dbReference>
<dbReference type="OMA" id="YGYHVRI"/>
<keyword evidence="4" id="KW-0489">Methyltransferase</keyword>
<dbReference type="GO" id="GO:0008168">
    <property type="term" value="F:methyltransferase activity"/>
    <property type="evidence" value="ECO:0007669"/>
    <property type="project" value="UniProtKB-KW"/>
</dbReference>
<feature type="compositionally biased region" description="Polar residues" evidence="2">
    <location>
        <begin position="23"/>
        <end position="40"/>
    </location>
</feature>
<evidence type="ECO:0000313" key="5">
    <source>
        <dbReference type="Proteomes" id="UP000182444"/>
    </source>
</evidence>
<dbReference type="Proteomes" id="UP000256601">
    <property type="component" value="Unassembled WGS sequence"/>
</dbReference>
<evidence type="ECO:0000256" key="2">
    <source>
        <dbReference type="SAM" id="MobiDB-lite"/>
    </source>
</evidence>
<feature type="compositionally biased region" description="Basic and acidic residues" evidence="2">
    <location>
        <begin position="1"/>
        <end position="13"/>
    </location>
</feature>
<dbReference type="eggNOG" id="KOG3925">
    <property type="taxonomic scope" value="Eukaryota"/>
</dbReference>
<dbReference type="InterPro" id="IPR029028">
    <property type="entry name" value="Alpha/beta_knot_MTases"/>
</dbReference>
<sequence length="384" mass="42991">MSELKRKTPEEHKAKKKAKQQEFESTLTPNQESELQTTTPKEAQLSVTLVVPSTCISETVVKSYQQAVHTAYQIARAAVAYNVDEIVIYEPSERPDIKQEKTKKSETSSFGKPKIVFNSDASNDHKPELSERAVTLASLLQFFVTPDYLRKSIFTPETTTTNFEYAKKLPKLLLPFMESRDARYKEGMSIPMILNKNVKSKISKQKRNVKKAEAKGIELQPPTVDGATPYINIGAAEPHELEYGQTVPVGVRVTVDTKENKVVSATEAYGQDTGYSVRVATDFSHIFTMPSTPEGYDYTVWCPGGEFRQSELAPETQPKPILALPRTVKRPLFVFGQWDHVEDAVKHDTALGVSGAKELFDSKVDFKRPVRVEDGVFVALDRLA</sequence>
<comment type="similarity">
    <text evidence="1">Belongs to the class IV-like SAM-binding methyltransferase superfamily.</text>
</comment>
<dbReference type="PANTHER" id="PTHR12150">
    <property type="entry name" value="CLASS IV SAM-BINDING METHYLTRANSFERASE-RELATED"/>
    <property type="match status" value="1"/>
</dbReference>
<organism evidence="3 5">
    <name type="scientific">Yarrowia lipolytica</name>
    <name type="common">Candida lipolytica</name>
    <dbReference type="NCBI Taxonomy" id="4952"/>
    <lineage>
        <taxon>Eukaryota</taxon>
        <taxon>Fungi</taxon>
        <taxon>Dikarya</taxon>
        <taxon>Ascomycota</taxon>
        <taxon>Saccharomycotina</taxon>
        <taxon>Dipodascomycetes</taxon>
        <taxon>Dipodascales</taxon>
        <taxon>Dipodascales incertae sedis</taxon>
        <taxon>Yarrowia</taxon>
    </lineage>
</organism>
<dbReference type="Gene3D" id="3.40.1280.10">
    <property type="match status" value="2"/>
</dbReference>
<protein>
    <submittedName>
        <fullName evidence="4">Putative RNA methyltransferase</fullName>
    </submittedName>
</protein>
<dbReference type="PANTHER" id="PTHR12150:SF13">
    <property type="entry name" value="METHYLTRANSFERASE C9ORF114-RELATED"/>
    <property type="match status" value="1"/>
</dbReference>
<proteinExistence type="inferred from homology"/>
<feature type="region of interest" description="Disordered" evidence="2">
    <location>
        <begin position="1"/>
        <end position="40"/>
    </location>
</feature>
<dbReference type="EMBL" id="KZ858954">
    <property type="protein sequence ID" value="RDW28199.1"/>
    <property type="molecule type" value="Genomic_DNA"/>
</dbReference>
<dbReference type="VEuPathDB" id="FungiDB:YALI0_E20669g"/>
<evidence type="ECO:0000256" key="1">
    <source>
        <dbReference type="ARBA" id="ARBA00009841"/>
    </source>
</evidence>
<dbReference type="SUPFAM" id="SSF75217">
    <property type="entry name" value="alpha/beta knot"/>
    <property type="match status" value="1"/>
</dbReference>
<dbReference type="OrthoDB" id="361029at2759"/>